<keyword evidence="3" id="KW-0949">S-adenosyl-L-methionine</keyword>
<dbReference type="Gene3D" id="3.20.20.540">
    <property type="entry name" value="Radical SAM ThiC family, central domain"/>
    <property type="match status" value="1"/>
</dbReference>
<dbReference type="GO" id="GO:0016829">
    <property type="term" value="F:lyase activity"/>
    <property type="evidence" value="ECO:0007669"/>
    <property type="project" value="UniProtKB-KW"/>
</dbReference>
<evidence type="ECO:0000256" key="7">
    <source>
        <dbReference type="ARBA" id="ARBA00023014"/>
    </source>
</evidence>
<dbReference type="Pfam" id="PF01964">
    <property type="entry name" value="ThiC_Rad_SAM"/>
    <property type="match status" value="1"/>
</dbReference>
<dbReference type="GO" id="GO:0051539">
    <property type="term" value="F:4 iron, 4 sulfur cluster binding"/>
    <property type="evidence" value="ECO:0007669"/>
    <property type="project" value="UniProtKB-KW"/>
</dbReference>
<dbReference type="GO" id="GO:0005829">
    <property type="term" value="C:cytosol"/>
    <property type="evidence" value="ECO:0007669"/>
    <property type="project" value="TreeGrafter"/>
</dbReference>
<evidence type="ECO:0000256" key="8">
    <source>
        <dbReference type="ARBA" id="ARBA00023239"/>
    </source>
</evidence>
<feature type="non-terminal residue" evidence="9">
    <location>
        <position position="161"/>
    </location>
</feature>
<dbReference type="GO" id="GO:0009228">
    <property type="term" value="P:thiamine biosynthetic process"/>
    <property type="evidence" value="ECO:0007669"/>
    <property type="project" value="InterPro"/>
</dbReference>
<keyword evidence="6" id="KW-0408">Iron</keyword>
<protein>
    <submittedName>
        <fullName evidence="9">Thiamine biosynthesis protein ThiC</fullName>
    </submittedName>
</protein>
<reference evidence="9" key="1">
    <citation type="journal article" date="2013" name="Environ. Microbiol.">
        <title>Microbiota from the distal guts of lean and obese adolescents exhibit partial functional redundancy besides clear differences in community structure.</title>
        <authorList>
            <person name="Ferrer M."/>
            <person name="Ruiz A."/>
            <person name="Lanza F."/>
            <person name="Haange S.B."/>
            <person name="Oberbach A."/>
            <person name="Till H."/>
            <person name="Bargiela R."/>
            <person name="Campoy C."/>
            <person name="Segura M.T."/>
            <person name="Richter M."/>
            <person name="von Bergen M."/>
            <person name="Seifert J."/>
            <person name="Suarez A."/>
        </authorList>
    </citation>
    <scope>NUCLEOTIDE SEQUENCE</scope>
</reference>
<accession>K1SKL8</accession>
<evidence type="ECO:0000256" key="2">
    <source>
        <dbReference type="ARBA" id="ARBA00022485"/>
    </source>
</evidence>
<keyword evidence="2" id="KW-0004">4Fe-4S</keyword>
<dbReference type="PANTHER" id="PTHR30557:SF1">
    <property type="entry name" value="PHOSPHOMETHYLPYRIMIDINE SYNTHASE, CHLOROPLASTIC"/>
    <property type="match status" value="1"/>
</dbReference>
<evidence type="ECO:0000256" key="3">
    <source>
        <dbReference type="ARBA" id="ARBA00022691"/>
    </source>
</evidence>
<evidence type="ECO:0000313" key="9">
    <source>
        <dbReference type="EMBL" id="EKC61117.1"/>
    </source>
</evidence>
<evidence type="ECO:0000256" key="6">
    <source>
        <dbReference type="ARBA" id="ARBA00023004"/>
    </source>
</evidence>
<evidence type="ECO:0000256" key="1">
    <source>
        <dbReference type="ARBA" id="ARBA00001966"/>
    </source>
</evidence>
<evidence type="ECO:0000256" key="5">
    <source>
        <dbReference type="ARBA" id="ARBA00022833"/>
    </source>
</evidence>
<sequence length="161" mass="18525">MLRTKINVNLGVSRDCKDYDIEMQKVLSAVNMGAEAIMDLSSHGNTQPFRQKLTHECPAMIGTVPVYDSVIHYQRDLDTLTAKDFIDVIRLHAEDGVDFVTLHCGITRKTIDQIRKHKRKMNIVSRGGSLVFAWMCMTGEENPFYEYYDEILDICREYDVT</sequence>
<comment type="cofactor">
    <cofactor evidence="1">
        <name>[4Fe-4S] cluster</name>
        <dbReference type="ChEBI" id="CHEBI:49883"/>
    </cofactor>
</comment>
<dbReference type="PANTHER" id="PTHR30557">
    <property type="entry name" value="THIAMINE BIOSYNTHESIS PROTEIN THIC"/>
    <property type="match status" value="1"/>
</dbReference>
<dbReference type="EMBL" id="AJWY01008470">
    <property type="protein sequence ID" value="EKC61117.1"/>
    <property type="molecule type" value="Genomic_DNA"/>
</dbReference>
<keyword evidence="8" id="KW-0456">Lyase</keyword>
<dbReference type="AlphaFoldDB" id="K1SKL8"/>
<name>K1SKL8_9ZZZZ</name>
<evidence type="ECO:0000256" key="4">
    <source>
        <dbReference type="ARBA" id="ARBA00022723"/>
    </source>
</evidence>
<dbReference type="InterPro" id="IPR038521">
    <property type="entry name" value="ThiC/Bza_core_dom"/>
</dbReference>
<keyword evidence="4" id="KW-0479">Metal-binding</keyword>
<organism evidence="9">
    <name type="scientific">human gut metagenome</name>
    <dbReference type="NCBI Taxonomy" id="408170"/>
    <lineage>
        <taxon>unclassified sequences</taxon>
        <taxon>metagenomes</taxon>
        <taxon>organismal metagenomes</taxon>
    </lineage>
</organism>
<keyword evidence="5" id="KW-0862">Zinc</keyword>
<dbReference type="GO" id="GO:0046872">
    <property type="term" value="F:metal ion binding"/>
    <property type="evidence" value="ECO:0007669"/>
    <property type="project" value="UniProtKB-KW"/>
</dbReference>
<proteinExistence type="predicted"/>
<comment type="caution">
    <text evidence="9">The sequence shown here is derived from an EMBL/GenBank/DDBJ whole genome shotgun (WGS) entry which is preliminary data.</text>
</comment>
<gene>
    <name evidence="9" type="ORF">LEA_12512</name>
</gene>
<dbReference type="InterPro" id="IPR002817">
    <property type="entry name" value="ThiC/BzaA/B"/>
</dbReference>
<keyword evidence="7" id="KW-0411">Iron-sulfur</keyword>